<protein>
    <recommendedName>
        <fullName evidence="3">Lccl domain-containing protein</fullName>
    </recommendedName>
</protein>
<evidence type="ECO:0008006" key="3">
    <source>
        <dbReference type="Google" id="ProtNLM"/>
    </source>
</evidence>
<evidence type="ECO:0000313" key="2">
    <source>
        <dbReference type="Proteomes" id="UP001521184"/>
    </source>
</evidence>
<keyword evidence="2" id="KW-1185">Reference proteome</keyword>
<name>A0ABR3TS68_9PEZI</name>
<dbReference type="Proteomes" id="UP001521184">
    <property type="component" value="Unassembled WGS sequence"/>
</dbReference>
<reference evidence="1 2" key="1">
    <citation type="journal article" date="2023" name="Plant Dis.">
        <title>First Report of Diplodia intermedia Causing Canker and Dieback Diseases on Apple Trees in Canada.</title>
        <authorList>
            <person name="Ellouze W."/>
            <person name="Ilyukhin E."/>
            <person name="Sulman M."/>
            <person name="Ali S."/>
        </authorList>
    </citation>
    <scope>NUCLEOTIDE SEQUENCE [LARGE SCALE GENOMIC DNA]</scope>
    <source>
        <strain evidence="1 2">M45-28</strain>
    </source>
</reference>
<organism evidence="1 2">
    <name type="scientific">Diplodia intermedia</name>
    <dbReference type="NCBI Taxonomy" id="856260"/>
    <lineage>
        <taxon>Eukaryota</taxon>
        <taxon>Fungi</taxon>
        <taxon>Dikarya</taxon>
        <taxon>Ascomycota</taxon>
        <taxon>Pezizomycotina</taxon>
        <taxon>Dothideomycetes</taxon>
        <taxon>Dothideomycetes incertae sedis</taxon>
        <taxon>Botryosphaeriales</taxon>
        <taxon>Botryosphaeriaceae</taxon>
        <taxon>Diplodia</taxon>
    </lineage>
</organism>
<dbReference type="EMBL" id="JAKEKT020000028">
    <property type="protein sequence ID" value="KAL1643340.1"/>
    <property type="molecule type" value="Genomic_DNA"/>
</dbReference>
<dbReference type="PANTHER" id="PTHR38115">
    <property type="entry name" value="LIPOCALIN-LIKE DOMAIN-CONTAINING PROTEIN"/>
    <property type="match status" value="1"/>
</dbReference>
<sequence>MAAPPEKSLEDLNGSWIMNKGKSDNTDPVLSLQGVGWLLRRTIGLATVTLNHKQYTDAEGIERIDIDQVITPGLQGTREERALTWEWRDHRDFVFGEVRGRTRRVKLADVPDDDDGRWMKEGWEPAFLEEGEAIETYVENKNMGWTANQFWGFELVDGERRYVRHVVVKDKSGSKALRIKLVYDWAGPLPESNCTTAEN</sequence>
<accession>A0ABR3TS68</accession>
<dbReference type="InterPro" id="IPR053037">
    <property type="entry name" value="Pericyclase_pydY-like"/>
</dbReference>
<gene>
    <name evidence="1" type="ORF">SLS58_005011</name>
</gene>
<comment type="caution">
    <text evidence="1">The sequence shown here is derived from an EMBL/GenBank/DDBJ whole genome shotgun (WGS) entry which is preliminary data.</text>
</comment>
<evidence type="ECO:0000313" key="1">
    <source>
        <dbReference type="EMBL" id="KAL1643340.1"/>
    </source>
</evidence>
<dbReference type="PANTHER" id="PTHR38115:SF1">
    <property type="entry name" value="LIPOCALIN-LIKE DOMAIN-CONTAINING PROTEIN"/>
    <property type="match status" value="1"/>
</dbReference>
<proteinExistence type="predicted"/>